<feature type="transmembrane region" description="Helical" evidence="9">
    <location>
        <begin position="374"/>
        <end position="393"/>
    </location>
</feature>
<feature type="transmembrane region" description="Helical" evidence="9">
    <location>
        <begin position="405"/>
        <end position="431"/>
    </location>
</feature>
<organism evidence="10 11">
    <name type="scientific">Flavonifractor plautii 1_3_50AFAA</name>
    <dbReference type="NCBI Taxonomy" id="742738"/>
    <lineage>
        <taxon>Bacteria</taxon>
        <taxon>Bacillati</taxon>
        <taxon>Bacillota</taxon>
        <taxon>Clostridia</taxon>
        <taxon>Eubacteriales</taxon>
        <taxon>Oscillospiraceae</taxon>
        <taxon>Flavonifractor</taxon>
    </lineage>
</organism>
<keyword evidence="6 8" id="KW-1133">Transmembrane helix</keyword>
<dbReference type="HOGENOM" id="CLU_024508_0_1_9"/>
<feature type="transmembrane region" description="Helical" evidence="9">
    <location>
        <begin position="348"/>
        <end position="368"/>
    </location>
</feature>
<dbReference type="Pfam" id="PF00860">
    <property type="entry name" value="Xan_ur_permease"/>
    <property type="match status" value="1"/>
</dbReference>
<evidence type="ECO:0000256" key="3">
    <source>
        <dbReference type="ARBA" id="ARBA00022448"/>
    </source>
</evidence>
<accession>A0A096BCI5</accession>
<dbReference type="PANTHER" id="PTHR43337:SF1">
    <property type="entry name" value="XANTHINE_URACIL PERMEASE C887.17-RELATED"/>
    <property type="match status" value="1"/>
</dbReference>
<dbReference type="InterPro" id="IPR045018">
    <property type="entry name" value="Azg-like"/>
</dbReference>
<evidence type="ECO:0000256" key="8">
    <source>
        <dbReference type="PIRNR" id="PIRNR005353"/>
    </source>
</evidence>
<gene>
    <name evidence="10" type="ORF">HMPREF9460_00787</name>
</gene>
<evidence type="ECO:0000313" key="11">
    <source>
        <dbReference type="Proteomes" id="UP000029585"/>
    </source>
</evidence>
<dbReference type="GO" id="GO:0005886">
    <property type="term" value="C:plasma membrane"/>
    <property type="evidence" value="ECO:0007669"/>
    <property type="project" value="UniProtKB-SubCell"/>
</dbReference>
<dbReference type="GO" id="GO:0005345">
    <property type="term" value="F:purine nucleobase transmembrane transporter activity"/>
    <property type="evidence" value="ECO:0007669"/>
    <property type="project" value="TreeGrafter"/>
</dbReference>
<dbReference type="InterPro" id="IPR026033">
    <property type="entry name" value="Azg-like_bact_archaea"/>
</dbReference>
<evidence type="ECO:0000256" key="7">
    <source>
        <dbReference type="ARBA" id="ARBA00023136"/>
    </source>
</evidence>
<sequence length="461" mass="48434">MKSVLADRLFHLKENGTTVRRECFAGLTTFVTMAYILAVNPAILGAAGMDRGAVFTASALAACAATLLMALLSNYPFALAPGMGLNAYFAYTVVIKQGYSWQIALAAVFLEGLLFIVLSVTSVREAIFNSIPRPLKLGVTWGIGLFILFIGLQNSKLIVADPSTMLSVYPFREAIASGEIRSVGLGAVLAFAGILLTAILTIRRVRGALLLGILAVWGAAILCQLTGLYVPNAELGMASVLPDFSAGLAVPSLAPTFMQMDFTGLFTLNFLTVVLSFLFVDVFDTLGGIIGMASQGHMLDENGRLPRIRGALLSDAVGTSVGAVLGTSTTTTFAESAAGIAAGGRTGLTSVVTALMFLLSLFLSPLFLAVPGFATAPALVIVGLSMLGSLRALDPADWRESLPAYLTMVAMPFCYSISEGIAVGTISYVAVHLFTGAESRKKVSPVLAVLALVFLLKYIFL</sequence>
<dbReference type="PIRSF" id="PIRSF005353">
    <property type="entry name" value="PbuG"/>
    <property type="match status" value="1"/>
</dbReference>
<feature type="transmembrane region" description="Helical" evidence="9">
    <location>
        <begin position="443"/>
        <end position="460"/>
    </location>
</feature>
<evidence type="ECO:0000256" key="4">
    <source>
        <dbReference type="ARBA" id="ARBA00022475"/>
    </source>
</evidence>
<comment type="caution">
    <text evidence="10">The sequence shown here is derived from an EMBL/GenBank/DDBJ whole genome shotgun (WGS) entry which is preliminary data.</text>
</comment>
<dbReference type="PANTHER" id="PTHR43337">
    <property type="entry name" value="XANTHINE/URACIL PERMEASE C887.17-RELATED"/>
    <property type="match status" value="1"/>
</dbReference>
<keyword evidence="11" id="KW-1185">Reference proteome</keyword>
<feature type="transmembrane region" description="Helical" evidence="9">
    <location>
        <begin position="23"/>
        <end position="47"/>
    </location>
</feature>
<evidence type="ECO:0000256" key="6">
    <source>
        <dbReference type="ARBA" id="ARBA00022989"/>
    </source>
</evidence>
<feature type="transmembrane region" description="Helical" evidence="9">
    <location>
        <begin position="101"/>
        <end position="123"/>
    </location>
</feature>
<feature type="transmembrane region" description="Helical" evidence="9">
    <location>
        <begin position="180"/>
        <end position="202"/>
    </location>
</feature>
<evidence type="ECO:0000256" key="2">
    <source>
        <dbReference type="ARBA" id="ARBA00005697"/>
    </source>
</evidence>
<dbReference type="EMBL" id="ADLO01000029">
    <property type="protein sequence ID" value="KGF56736.1"/>
    <property type="molecule type" value="Genomic_DNA"/>
</dbReference>
<name>A0A096BCI5_FLAPL</name>
<proteinExistence type="inferred from homology"/>
<protein>
    <submittedName>
        <fullName evidence="10">Uncharacterized protein</fullName>
    </submittedName>
</protein>
<keyword evidence="7 8" id="KW-0472">Membrane</keyword>
<feature type="transmembrane region" description="Helical" evidence="9">
    <location>
        <begin position="262"/>
        <end position="283"/>
    </location>
</feature>
<feature type="transmembrane region" description="Helical" evidence="9">
    <location>
        <begin position="53"/>
        <end position="72"/>
    </location>
</feature>
<evidence type="ECO:0000256" key="9">
    <source>
        <dbReference type="SAM" id="Phobius"/>
    </source>
</evidence>
<dbReference type="AlphaFoldDB" id="A0A096BCI5"/>
<dbReference type="PATRIC" id="fig|742738.3.peg.821"/>
<comment type="similarity">
    <text evidence="2 8">Belongs to the nucleobase:cation symporter-2 (NCS2) (TC 2.A.40) family. Azg-like subfamily.</text>
</comment>
<feature type="transmembrane region" description="Helical" evidence="9">
    <location>
        <begin position="209"/>
        <end position="230"/>
    </location>
</feature>
<feature type="transmembrane region" description="Helical" evidence="9">
    <location>
        <begin position="135"/>
        <end position="160"/>
    </location>
</feature>
<evidence type="ECO:0000313" key="10">
    <source>
        <dbReference type="EMBL" id="KGF56736.1"/>
    </source>
</evidence>
<dbReference type="InterPro" id="IPR006043">
    <property type="entry name" value="NCS2"/>
</dbReference>
<dbReference type="RefSeq" id="WP_044939120.1">
    <property type="nucleotide sequence ID" value="NZ_KN174161.1"/>
</dbReference>
<evidence type="ECO:0000256" key="5">
    <source>
        <dbReference type="ARBA" id="ARBA00022692"/>
    </source>
</evidence>
<reference evidence="10 11" key="1">
    <citation type="submission" date="2011-08" db="EMBL/GenBank/DDBJ databases">
        <title>The Genome Sequence of Clostridium orbiscindens 1_3_50AFAA.</title>
        <authorList>
            <consortium name="The Broad Institute Genome Sequencing Platform"/>
            <person name="Earl A."/>
            <person name="Ward D."/>
            <person name="Feldgarden M."/>
            <person name="Gevers D."/>
            <person name="Daigneault M."/>
            <person name="Strauss J."/>
            <person name="Allen-Vercoe E."/>
            <person name="Young S.K."/>
            <person name="Zeng Q."/>
            <person name="Gargeya S."/>
            <person name="Fitzgerald M."/>
            <person name="Haas B."/>
            <person name="Abouelleil A."/>
            <person name="Alvarado L."/>
            <person name="Arachchi H.M."/>
            <person name="Berlin A."/>
            <person name="Brown A."/>
            <person name="Chapman S.B."/>
            <person name="Chen Z."/>
            <person name="Dunbar C."/>
            <person name="Freedman E."/>
            <person name="Gearin G."/>
            <person name="Gellesch M."/>
            <person name="Goldberg J."/>
            <person name="Griggs A."/>
            <person name="Gujja S."/>
            <person name="Heiman D."/>
            <person name="Howarth C."/>
            <person name="Larson L."/>
            <person name="Lui A."/>
            <person name="MacDonald P.J.P."/>
            <person name="Montmayeur A."/>
            <person name="Murphy C."/>
            <person name="Neiman D."/>
            <person name="Pearson M."/>
            <person name="Priest M."/>
            <person name="Roberts A."/>
            <person name="Saif S."/>
            <person name="Shea T."/>
            <person name="Shenoy N."/>
            <person name="Sisk P."/>
            <person name="Stolte C."/>
            <person name="Sykes S."/>
            <person name="Wortman J."/>
            <person name="Nusbaum C."/>
            <person name="Birren B."/>
        </authorList>
    </citation>
    <scope>NUCLEOTIDE SEQUENCE [LARGE SCALE GENOMIC DNA]</scope>
    <source>
        <strain evidence="10 11">1_3_50AFAA</strain>
    </source>
</reference>
<keyword evidence="4 8" id="KW-1003">Cell membrane</keyword>
<dbReference type="Proteomes" id="UP000029585">
    <property type="component" value="Unassembled WGS sequence"/>
</dbReference>
<keyword evidence="5 8" id="KW-0812">Transmembrane</keyword>
<comment type="subcellular location">
    <subcellularLocation>
        <location evidence="1 8">Cell membrane</location>
        <topology evidence="1 8">Multi-pass membrane protein</topology>
    </subcellularLocation>
</comment>
<evidence type="ECO:0000256" key="1">
    <source>
        <dbReference type="ARBA" id="ARBA00004651"/>
    </source>
</evidence>
<dbReference type="eggNOG" id="COG2252">
    <property type="taxonomic scope" value="Bacteria"/>
</dbReference>
<keyword evidence="3 8" id="KW-0813">Transport</keyword>